<dbReference type="OrthoDB" id="10330380at2759"/>
<dbReference type="RefSeq" id="XP_031924383.1">
    <property type="nucleotide sequence ID" value="XM_032068037.1"/>
</dbReference>
<dbReference type="Proteomes" id="UP000326268">
    <property type="component" value="Unassembled WGS sequence"/>
</dbReference>
<proteinExistence type="predicted"/>
<sequence length="162" mass="18143">MLLREMVLRRVFATVCVGGLLLLSLSLHFEMDSTTSIEPYATAPSLNMAGPAAFPASSDSPDCVDPERDRDALRARNWWLNGDKFDVESQSLWDFGVNDFSVSQTKECLDQQCRATHQRWLAVHCGGQEQQSLFQSIEGESEVEKDLRGKKLIAAQSRSKFS</sequence>
<reference evidence="1 2" key="1">
    <citation type="submission" date="2019-04" db="EMBL/GenBank/DDBJ databases">
        <title>Friends and foes A comparative genomics studyof 23 Aspergillus species from section Flavi.</title>
        <authorList>
            <consortium name="DOE Joint Genome Institute"/>
            <person name="Kjaerbolling I."/>
            <person name="Vesth T."/>
            <person name="Frisvad J.C."/>
            <person name="Nybo J.L."/>
            <person name="Theobald S."/>
            <person name="Kildgaard S."/>
            <person name="Isbrandt T."/>
            <person name="Kuo A."/>
            <person name="Sato A."/>
            <person name="Lyhne E.K."/>
            <person name="Kogle M.E."/>
            <person name="Wiebenga A."/>
            <person name="Kun R.S."/>
            <person name="Lubbers R.J."/>
            <person name="Makela M.R."/>
            <person name="Barry K."/>
            <person name="Chovatia M."/>
            <person name="Clum A."/>
            <person name="Daum C."/>
            <person name="Haridas S."/>
            <person name="He G."/>
            <person name="LaButti K."/>
            <person name="Lipzen A."/>
            <person name="Mondo S."/>
            <person name="Riley R."/>
            <person name="Salamov A."/>
            <person name="Simmons B.A."/>
            <person name="Magnuson J.K."/>
            <person name="Henrissat B."/>
            <person name="Mortensen U.H."/>
            <person name="Larsen T.O."/>
            <person name="Devries R.P."/>
            <person name="Grigoriev I.V."/>
            <person name="Machida M."/>
            <person name="Baker S.E."/>
            <person name="Andersen M.R."/>
        </authorList>
    </citation>
    <scope>NUCLEOTIDE SEQUENCE [LARGE SCALE GENOMIC DNA]</scope>
    <source>
        <strain evidence="1 2">CBS 763.97</strain>
    </source>
</reference>
<dbReference type="AlphaFoldDB" id="A0A5N6ZUV1"/>
<dbReference type="GeneID" id="43652483"/>
<keyword evidence="2" id="KW-1185">Reference proteome</keyword>
<evidence type="ECO:0000313" key="2">
    <source>
        <dbReference type="Proteomes" id="UP000326268"/>
    </source>
</evidence>
<name>A0A5N6ZUV1_9EURO</name>
<gene>
    <name evidence="1" type="ORF">BDV27DRAFT_133222</name>
</gene>
<dbReference type="EMBL" id="ML737740">
    <property type="protein sequence ID" value="KAE8361302.1"/>
    <property type="molecule type" value="Genomic_DNA"/>
</dbReference>
<evidence type="ECO:0000313" key="1">
    <source>
        <dbReference type="EMBL" id="KAE8361302.1"/>
    </source>
</evidence>
<accession>A0A5N6ZUV1</accession>
<protein>
    <submittedName>
        <fullName evidence="1">Uncharacterized protein</fullName>
    </submittedName>
</protein>
<organism evidence="1 2">
    <name type="scientific">Aspergillus caelatus</name>
    <dbReference type="NCBI Taxonomy" id="61420"/>
    <lineage>
        <taxon>Eukaryota</taxon>
        <taxon>Fungi</taxon>
        <taxon>Dikarya</taxon>
        <taxon>Ascomycota</taxon>
        <taxon>Pezizomycotina</taxon>
        <taxon>Eurotiomycetes</taxon>
        <taxon>Eurotiomycetidae</taxon>
        <taxon>Eurotiales</taxon>
        <taxon>Aspergillaceae</taxon>
        <taxon>Aspergillus</taxon>
        <taxon>Aspergillus subgen. Circumdati</taxon>
    </lineage>
</organism>